<dbReference type="KEGG" id="hdi:HDIA_1881"/>
<dbReference type="Proteomes" id="UP000223606">
    <property type="component" value="Chromosome 1"/>
</dbReference>
<dbReference type="OrthoDB" id="9780147at2"/>
<dbReference type="AlphaFoldDB" id="A0A2C9D508"/>
<proteinExistence type="predicted"/>
<keyword evidence="8" id="KW-1185">Reference proteome</keyword>
<dbReference type="SUPFAM" id="SSF52833">
    <property type="entry name" value="Thioredoxin-like"/>
    <property type="match status" value="1"/>
</dbReference>
<evidence type="ECO:0000256" key="2">
    <source>
        <dbReference type="ARBA" id="ARBA00023002"/>
    </source>
</evidence>
<dbReference type="InterPro" id="IPR041205">
    <property type="entry name" value="ScsC_N"/>
</dbReference>
<dbReference type="EMBL" id="LT960614">
    <property type="protein sequence ID" value="SON55422.1"/>
    <property type="molecule type" value="Genomic_DNA"/>
</dbReference>
<keyword evidence="3" id="KW-1015">Disulfide bond</keyword>
<dbReference type="PANTHER" id="PTHR13887:SF14">
    <property type="entry name" value="DISULFIDE BOND FORMATION PROTEIN D"/>
    <property type="match status" value="1"/>
</dbReference>
<feature type="domain" description="Thioredoxin" evidence="6">
    <location>
        <begin position="69"/>
        <end position="252"/>
    </location>
</feature>
<dbReference type="Pfam" id="PF18312">
    <property type="entry name" value="ScsC_N"/>
    <property type="match status" value="1"/>
</dbReference>
<dbReference type="InterPro" id="IPR036249">
    <property type="entry name" value="Thioredoxin-like_sf"/>
</dbReference>
<dbReference type="Pfam" id="PF01323">
    <property type="entry name" value="DSBA"/>
    <property type="match status" value="1"/>
</dbReference>
<evidence type="ECO:0000256" key="4">
    <source>
        <dbReference type="ARBA" id="ARBA00023284"/>
    </source>
</evidence>
<evidence type="ECO:0000313" key="7">
    <source>
        <dbReference type="EMBL" id="SON55422.1"/>
    </source>
</evidence>
<dbReference type="RefSeq" id="WP_099555936.1">
    <property type="nucleotide sequence ID" value="NZ_LT960614.1"/>
</dbReference>
<keyword evidence="4" id="KW-0676">Redox-active center</keyword>
<evidence type="ECO:0000256" key="5">
    <source>
        <dbReference type="SAM" id="SignalP"/>
    </source>
</evidence>
<dbReference type="PANTHER" id="PTHR13887">
    <property type="entry name" value="GLUTATHIONE S-TRANSFERASE KAPPA"/>
    <property type="match status" value="1"/>
</dbReference>
<dbReference type="InterPro" id="IPR013766">
    <property type="entry name" value="Thioredoxin_domain"/>
</dbReference>
<keyword evidence="2" id="KW-0560">Oxidoreductase</keyword>
<dbReference type="PROSITE" id="PS51352">
    <property type="entry name" value="THIOREDOXIN_2"/>
    <property type="match status" value="1"/>
</dbReference>
<evidence type="ECO:0000256" key="1">
    <source>
        <dbReference type="ARBA" id="ARBA00022729"/>
    </source>
</evidence>
<accession>A0A2C9D508</accession>
<feature type="chain" id="PRO_5012677333" evidence="5">
    <location>
        <begin position="30"/>
        <end position="258"/>
    </location>
</feature>
<dbReference type="GO" id="GO:0016491">
    <property type="term" value="F:oxidoreductase activity"/>
    <property type="evidence" value="ECO:0007669"/>
    <property type="project" value="UniProtKB-KW"/>
</dbReference>
<dbReference type="Gene3D" id="3.40.30.10">
    <property type="entry name" value="Glutaredoxin"/>
    <property type="match status" value="1"/>
</dbReference>
<name>A0A2C9D508_9HYPH</name>
<keyword evidence="1 5" id="KW-0732">Signal</keyword>
<dbReference type="InterPro" id="IPR001853">
    <property type="entry name" value="DSBA-like_thioredoxin_dom"/>
</dbReference>
<evidence type="ECO:0000313" key="8">
    <source>
        <dbReference type="Proteomes" id="UP000223606"/>
    </source>
</evidence>
<sequence>MTLPFFLRSAALAAAAMALVGATALPAAAQDISTADKTAIEQIVHDYLIAHPEVIQEALAELDRRQTEAENAKRADSVAEASDVLFNSPRQVVLGNPDAKVALVEFFDYNCGYCKRALGDMQAILKDDKDVKIILKEFPILGPGSVEAAKVAVAVNLIAPEKYGEFHNILLGGRGQADEAKALDAAEEAGLDRDAVKARTSDPEVGKTLEEAYQVAQKLGLSGTPTYVIGQEIVFGAVGLDELQSKIQDMRTCGKATC</sequence>
<protein>
    <submittedName>
        <fullName evidence="7">Thiol-disulfide oxidoreductase D</fullName>
    </submittedName>
</protein>
<dbReference type="CDD" id="cd03023">
    <property type="entry name" value="DsbA_Com1_like"/>
    <property type="match status" value="1"/>
</dbReference>
<feature type="signal peptide" evidence="5">
    <location>
        <begin position="1"/>
        <end position="29"/>
    </location>
</feature>
<gene>
    <name evidence="7" type="primary">bdbD_2</name>
    <name evidence="7" type="ORF">HDIA_1881</name>
</gene>
<reference evidence="8" key="1">
    <citation type="submission" date="2017-09" db="EMBL/GenBank/DDBJ databases">
        <title>Genome sequence of Nannocystis excedens DSM 71.</title>
        <authorList>
            <person name="Blom J."/>
        </authorList>
    </citation>
    <scope>NUCLEOTIDE SEQUENCE [LARGE SCALE GENOMIC DNA]</scope>
    <source>
        <strain evidence="8">type strain: E19</strain>
    </source>
</reference>
<organism evidence="7 8">
    <name type="scientific">Hartmannibacter diazotrophicus</name>
    <dbReference type="NCBI Taxonomy" id="1482074"/>
    <lineage>
        <taxon>Bacteria</taxon>
        <taxon>Pseudomonadati</taxon>
        <taxon>Pseudomonadota</taxon>
        <taxon>Alphaproteobacteria</taxon>
        <taxon>Hyphomicrobiales</taxon>
        <taxon>Pleomorphomonadaceae</taxon>
        <taxon>Hartmannibacter</taxon>
    </lineage>
</organism>
<evidence type="ECO:0000259" key="6">
    <source>
        <dbReference type="PROSITE" id="PS51352"/>
    </source>
</evidence>
<evidence type="ECO:0000256" key="3">
    <source>
        <dbReference type="ARBA" id="ARBA00023157"/>
    </source>
</evidence>